<keyword evidence="6" id="KW-0007">Acetylation</keyword>
<dbReference type="PANTHER" id="PTHR10527">
    <property type="entry name" value="IMPORTIN BETA"/>
    <property type="match status" value="1"/>
</dbReference>
<dbReference type="InterPro" id="IPR041653">
    <property type="entry name" value="Importin_rep_4"/>
</dbReference>
<dbReference type="GO" id="GO:0005634">
    <property type="term" value="C:nucleus"/>
    <property type="evidence" value="ECO:0007669"/>
    <property type="project" value="UniProtKB-SubCell"/>
</dbReference>
<dbReference type="Pfam" id="PF02985">
    <property type="entry name" value="HEAT"/>
    <property type="match status" value="2"/>
</dbReference>
<feature type="region of interest" description="Disordered" evidence="7">
    <location>
        <begin position="509"/>
        <end position="535"/>
    </location>
</feature>
<evidence type="ECO:0000256" key="2">
    <source>
        <dbReference type="ARBA" id="ARBA00022448"/>
    </source>
</evidence>
<sequence>MGNFVQSVIPVALAMMLELDLEDEQDWYAKDDDDDDAMEYTNFDAGQESLDRLAIALGGKAVLPVAFGIIPQFLGNEGSWVHRHAGLLAISQIGEGCERQIDSQLGAVVTMALQRFSDPHPRVRWAAINCVGQMCTDFGPRIQREFHTQILPSLIGVMDDSAFPRVQSHAAAAVINFCDEATPEIITPYMDTLLSKLLLLLQSNRRITQEQAVTAVAAIADAASSSFSPYYDTFMPLLKKVLSISAGRQELRRLRGKVMECISLIGLSVGREKFSQDAEQVMDILVRTQGRGLDADDPQSFYLMQAYARICRCLKEQFIPYLPYVMPGLLDAAGQKPEIEVLDALEDGADEEEEGMETIKIGDKRIGIKTSGLEDKATAVGMIACFVAELGVGFLPYVESTAQLMVPLLKFFYHDECRSSAASCCPDLVKCVAAQGETAAAQVKQLITFMYPTMLDAIAGEPDVEVLVVMVEALGDVVDAAGAEVLRQMGDLLQRSAFVMAEILQDRVERKDERTQQAQEDGWDEEEREEAEVEGMKDDELLDRVGDLIESLLRIGGPMFMPAFESPGEKKGVPPLVQTFAMMLSPEKPANERRVALCVFCDVIEHGGPGGLGYTERVLPAMQMYATDDDADVRQAAAFGIGACAQHSREAFVRAGGEGVLAPLGAVVSAPACRSDENELATDNAIAALLKMLEFQPACVPDANAVSNVVLAYLPIKGDLTEAKTAHEVFLRLVERGDQSILGGAELNNLANVLRIFAELLGTELLSADGMSRLVALNKSLHSQLPADKIQAASAVLTETHRGKLQAALA</sequence>
<comment type="subcellular location">
    <subcellularLocation>
        <location evidence="1">Cytoplasm</location>
    </subcellularLocation>
</comment>
<dbReference type="Gene3D" id="1.25.10.10">
    <property type="entry name" value="Leucine-rich Repeat Variant"/>
    <property type="match status" value="1"/>
</dbReference>
<evidence type="ECO:0000256" key="4">
    <source>
        <dbReference type="ARBA" id="ARBA00022737"/>
    </source>
</evidence>
<evidence type="ECO:0000313" key="9">
    <source>
        <dbReference type="EMBL" id="CAD9238827.1"/>
    </source>
</evidence>
<keyword evidence="5" id="KW-0653">Protein transport</keyword>
<name>A0A7S1TKG4_9RHOD</name>
<dbReference type="InterPro" id="IPR058584">
    <property type="entry name" value="IMB1_TNPO1-like_TPR"/>
</dbReference>
<dbReference type="InterPro" id="IPR040122">
    <property type="entry name" value="Importin_beta"/>
</dbReference>
<organism evidence="9">
    <name type="scientific">Erythrolobus australicus</name>
    <dbReference type="NCBI Taxonomy" id="1077150"/>
    <lineage>
        <taxon>Eukaryota</taxon>
        <taxon>Rhodophyta</taxon>
        <taxon>Bangiophyceae</taxon>
        <taxon>Porphyridiales</taxon>
        <taxon>Porphyridiaceae</taxon>
        <taxon>Erythrolobus</taxon>
    </lineage>
</organism>
<dbReference type="GO" id="GO:0005737">
    <property type="term" value="C:cytoplasm"/>
    <property type="evidence" value="ECO:0007669"/>
    <property type="project" value="UniProtKB-SubCell"/>
</dbReference>
<dbReference type="InterPro" id="IPR011989">
    <property type="entry name" value="ARM-like"/>
</dbReference>
<dbReference type="Pfam" id="PF25574">
    <property type="entry name" value="TPR_IMB1"/>
    <property type="match status" value="1"/>
</dbReference>
<dbReference type="AlphaFoldDB" id="A0A7S1TKG4"/>
<dbReference type="SUPFAM" id="SSF48371">
    <property type="entry name" value="ARM repeat"/>
    <property type="match status" value="1"/>
</dbReference>
<evidence type="ECO:0000256" key="1">
    <source>
        <dbReference type="ARBA" id="ARBA00004496"/>
    </source>
</evidence>
<dbReference type="Pfam" id="PF18808">
    <property type="entry name" value="Importin_rep_4"/>
    <property type="match status" value="1"/>
</dbReference>
<dbReference type="GO" id="GO:0006606">
    <property type="term" value="P:protein import into nucleus"/>
    <property type="evidence" value="ECO:0007669"/>
    <property type="project" value="InterPro"/>
</dbReference>
<protein>
    <recommendedName>
        <fullName evidence="8">Importin subunit beta-1/Transportin-1-like TPR repeats domain-containing protein</fullName>
    </recommendedName>
</protein>
<evidence type="ECO:0000259" key="8">
    <source>
        <dbReference type="Pfam" id="PF25574"/>
    </source>
</evidence>
<accession>A0A7S1TKG4</accession>
<evidence type="ECO:0000256" key="6">
    <source>
        <dbReference type="ARBA" id="ARBA00022990"/>
    </source>
</evidence>
<evidence type="ECO:0000256" key="7">
    <source>
        <dbReference type="SAM" id="MobiDB-lite"/>
    </source>
</evidence>
<evidence type="ECO:0000256" key="5">
    <source>
        <dbReference type="ARBA" id="ARBA00022927"/>
    </source>
</evidence>
<feature type="compositionally biased region" description="Acidic residues" evidence="7">
    <location>
        <begin position="521"/>
        <end position="533"/>
    </location>
</feature>
<gene>
    <name evidence="9" type="ORF">EAUS1353_LOCUS557</name>
</gene>
<dbReference type="InterPro" id="IPR000357">
    <property type="entry name" value="HEAT"/>
</dbReference>
<dbReference type="Pfam" id="PF18829">
    <property type="entry name" value="Importin_rep_6"/>
    <property type="match status" value="1"/>
</dbReference>
<keyword evidence="3" id="KW-0963">Cytoplasm</keyword>
<evidence type="ECO:0000256" key="3">
    <source>
        <dbReference type="ARBA" id="ARBA00022490"/>
    </source>
</evidence>
<dbReference type="EMBL" id="HBGI01000896">
    <property type="protein sequence ID" value="CAD9238827.1"/>
    <property type="molecule type" value="Transcribed_RNA"/>
</dbReference>
<proteinExistence type="predicted"/>
<feature type="domain" description="Importin subunit beta-1/Transportin-1-like TPR repeats" evidence="8">
    <location>
        <begin position="153"/>
        <end position="336"/>
    </location>
</feature>
<dbReference type="InterPro" id="IPR016024">
    <property type="entry name" value="ARM-type_fold"/>
</dbReference>
<keyword evidence="2" id="KW-0813">Transport</keyword>
<keyword evidence="4" id="KW-0677">Repeat</keyword>
<reference evidence="9" key="1">
    <citation type="submission" date="2021-01" db="EMBL/GenBank/DDBJ databases">
        <authorList>
            <person name="Corre E."/>
            <person name="Pelletier E."/>
            <person name="Niang G."/>
            <person name="Scheremetjew M."/>
            <person name="Finn R."/>
            <person name="Kale V."/>
            <person name="Holt S."/>
            <person name="Cochrane G."/>
            <person name="Meng A."/>
            <person name="Brown T."/>
            <person name="Cohen L."/>
        </authorList>
    </citation>
    <scope>NUCLEOTIDE SEQUENCE</scope>
    <source>
        <strain evidence="9">CCMP3124</strain>
    </source>
</reference>
<dbReference type="InterPro" id="IPR041389">
    <property type="entry name" value="Importin_rep_6"/>
</dbReference>